<dbReference type="EC" id="2.7.6.3" evidence="3"/>
<evidence type="ECO:0000256" key="8">
    <source>
        <dbReference type="ARBA" id="ARBA00022840"/>
    </source>
</evidence>
<comment type="function">
    <text evidence="10">Catalyzes the transfer of pyrophosphate from adenosine triphosphate (ATP) to 6-hydroxymethyl-7,8-dihydropterin, an enzymatic step in folate biosynthesis pathway.</text>
</comment>
<evidence type="ECO:0000256" key="5">
    <source>
        <dbReference type="ARBA" id="ARBA00022679"/>
    </source>
</evidence>
<dbReference type="RefSeq" id="WP_379594938.1">
    <property type="nucleotide sequence ID" value="NZ_JBHRTN010000007.1"/>
</dbReference>
<evidence type="ECO:0000256" key="9">
    <source>
        <dbReference type="ARBA" id="ARBA00022909"/>
    </source>
</evidence>
<accession>A0ABV7FVW1</accession>
<evidence type="ECO:0000256" key="12">
    <source>
        <dbReference type="ARBA" id="ARBA00033413"/>
    </source>
</evidence>
<dbReference type="PANTHER" id="PTHR43071:SF1">
    <property type="entry name" value="2-AMINO-4-HYDROXY-6-HYDROXYMETHYLDIHYDROPTERIDINE PYROPHOSPHOKINASE"/>
    <property type="match status" value="1"/>
</dbReference>
<keyword evidence="7" id="KW-0418">Kinase</keyword>
<dbReference type="PANTHER" id="PTHR43071">
    <property type="entry name" value="2-AMINO-4-HYDROXY-6-HYDROXYMETHYLDIHYDROPTERIDINE PYROPHOSPHOKINASE"/>
    <property type="match status" value="1"/>
</dbReference>
<feature type="domain" description="7,8-dihydro-6-hydroxymethylpterin-pyrophosphokinase" evidence="13">
    <location>
        <begin position="4"/>
        <end position="137"/>
    </location>
</feature>
<evidence type="ECO:0000256" key="1">
    <source>
        <dbReference type="ARBA" id="ARBA00005051"/>
    </source>
</evidence>
<evidence type="ECO:0000256" key="7">
    <source>
        <dbReference type="ARBA" id="ARBA00022777"/>
    </source>
</evidence>
<comment type="similarity">
    <text evidence="2">Belongs to the HPPK family.</text>
</comment>
<keyword evidence="15" id="KW-1185">Reference proteome</keyword>
<evidence type="ECO:0000256" key="10">
    <source>
        <dbReference type="ARBA" id="ARBA00029409"/>
    </source>
</evidence>
<dbReference type="InterPro" id="IPR000550">
    <property type="entry name" value="Hppk"/>
</dbReference>
<comment type="caution">
    <text evidence="14">The sequence shown here is derived from an EMBL/GenBank/DDBJ whole genome shotgun (WGS) entry which is preliminary data.</text>
</comment>
<dbReference type="SUPFAM" id="SSF55083">
    <property type="entry name" value="6-hydroxymethyl-7,8-dihydropterin pyrophosphokinase, HPPK"/>
    <property type="match status" value="1"/>
</dbReference>
<dbReference type="Pfam" id="PF01288">
    <property type="entry name" value="HPPK"/>
    <property type="match status" value="1"/>
</dbReference>
<evidence type="ECO:0000313" key="15">
    <source>
        <dbReference type="Proteomes" id="UP001595593"/>
    </source>
</evidence>
<dbReference type="NCBIfam" id="TIGR01498">
    <property type="entry name" value="folK"/>
    <property type="match status" value="1"/>
</dbReference>
<name>A0ABV7FVW1_9PROT</name>
<evidence type="ECO:0000256" key="2">
    <source>
        <dbReference type="ARBA" id="ARBA00005810"/>
    </source>
</evidence>
<comment type="pathway">
    <text evidence="1">Cofactor biosynthesis; tetrahydrofolate biosynthesis; 2-amino-4-hydroxy-6-hydroxymethyl-7,8-dihydropteridine diphosphate from 7,8-dihydroneopterin triphosphate: step 4/4.</text>
</comment>
<evidence type="ECO:0000256" key="4">
    <source>
        <dbReference type="ARBA" id="ARBA00016218"/>
    </source>
</evidence>
<dbReference type="Gene3D" id="3.30.70.560">
    <property type="entry name" value="7,8-Dihydro-6-hydroxymethylpterin-pyrophosphokinase HPPK"/>
    <property type="match status" value="1"/>
</dbReference>
<keyword evidence="5 14" id="KW-0808">Transferase</keyword>
<evidence type="ECO:0000313" key="14">
    <source>
        <dbReference type="EMBL" id="MFC3124514.1"/>
    </source>
</evidence>
<evidence type="ECO:0000256" key="11">
    <source>
        <dbReference type="ARBA" id="ARBA00029766"/>
    </source>
</evidence>
<reference evidence="15" key="1">
    <citation type="journal article" date="2019" name="Int. J. Syst. Evol. Microbiol.">
        <title>The Global Catalogue of Microorganisms (GCM) 10K type strain sequencing project: providing services to taxonomists for standard genome sequencing and annotation.</title>
        <authorList>
            <consortium name="The Broad Institute Genomics Platform"/>
            <consortium name="The Broad Institute Genome Sequencing Center for Infectious Disease"/>
            <person name="Wu L."/>
            <person name="Ma J."/>
        </authorList>
    </citation>
    <scope>NUCLEOTIDE SEQUENCE [LARGE SCALE GENOMIC DNA]</scope>
    <source>
        <strain evidence="15">KCTC 52094</strain>
    </source>
</reference>
<keyword evidence="8" id="KW-0067">ATP-binding</keyword>
<evidence type="ECO:0000256" key="6">
    <source>
        <dbReference type="ARBA" id="ARBA00022741"/>
    </source>
</evidence>
<dbReference type="GO" id="GO:0003848">
    <property type="term" value="F:2-amino-4-hydroxy-6-hydroxymethyldihydropteridine diphosphokinase activity"/>
    <property type="evidence" value="ECO:0007669"/>
    <property type="project" value="UniProtKB-EC"/>
</dbReference>
<sequence length="163" mass="17341">MILIALGANLPGADGTAPLSTCRDAAAALGTIPGLMVEAVSGWWLTEPDPPDPRSPWYVNGVARCRGDIGPEALLPALQALEAEAGRQRPYPNAPRTLDLDIIAMGNMVRDVPDPILPHPRAHLRRFVLQPLAEVAPGWVHPVLGHGVEALLAALPEAAMRRL</sequence>
<keyword evidence="9" id="KW-0289">Folate biosynthesis</keyword>
<protein>
    <recommendedName>
        <fullName evidence="4">2-amino-4-hydroxy-6-hydroxymethyldihydropteridine pyrophosphokinase</fullName>
        <ecNumber evidence="3">2.7.6.3</ecNumber>
    </recommendedName>
    <alternativeName>
        <fullName evidence="11">6-hydroxymethyl-7,8-dihydropterin pyrophosphokinase</fullName>
    </alternativeName>
    <alternativeName>
        <fullName evidence="12">7,8-dihydro-6-hydroxymethylpterin-pyrophosphokinase</fullName>
    </alternativeName>
</protein>
<dbReference type="EMBL" id="JBHRTN010000007">
    <property type="protein sequence ID" value="MFC3124514.1"/>
    <property type="molecule type" value="Genomic_DNA"/>
</dbReference>
<gene>
    <name evidence="14" type="primary">folK</name>
    <name evidence="14" type="ORF">ACFOD4_05515</name>
</gene>
<dbReference type="CDD" id="cd00483">
    <property type="entry name" value="HPPK"/>
    <property type="match status" value="1"/>
</dbReference>
<proteinExistence type="inferred from homology"/>
<dbReference type="Proteomes" id="UP001595593">
    <property type="component" value="Unassembled WGS sequence"/>
</dbReference>
<dbReference type="InterPro" id="IPR035907">
    <property type="entry name" value="Hppk_sf"/>
</dbReference>
<keyword evidence="6" id="KW-0547">Nucleotide-binding</keyword>
<evidence type="ECO:0000259" key="13">
    <source>
        <dbReference type="Pfam" id="PF01288"/>
    </source>
</evidence>
<evidence type="ECO:0000256" key="3">
    <source>
        <dbReference type="ARBA" id="ARBA00013253"/>
    </source>
</evidence>
<organism evidence="14 15">
    <name type="scientific">Teichococcus globiformis</name>
    <dbReference type="NCBI Taxonomy" id="2307229"/>
    <lineage>
        <taxon>Bacteria</taxon>
        <taxon>Pseudomonadati</taxon>
        <taxon>Pseudomonadota</taxon>
        <taxon>Alphaproteobacteria</taxon>
        <taxon>Acetobacterales</taxon>
        <taxon>Roseomonadaceae</taxon>
        <taxon>Roseomonas</taxon>
    </lineage>
</organism>